<organism evidence="1 2">
    <name type="scientific">Schistosoma margrebowiei</name>
    <dbReference type="NCBI Taxonomy" id="48269"/>
    <lineage>
        <taxon>Eukaryota</taxon>
        <taxon>Metazoa</taxon>
        <taxon>Spiralia</taxon>
        <taxon>Lophotrochozoa</taxon>
        <taxon>Platyhelminthes</taxon>
        <taxon>Trematoda</taxon>
        <taxon>Digenea</taxon>
        <taxon>Strigeidida</taxon>
        <taxon>Schistosomatoidea</taxon>
        <taxon>Schistosomatidae</taxon>
        <taxon>Schistosoma</taxon>
    </lineage>
</organism>
<accession>A0A183M769</accession>
<reference evidence="1 2" key="1">
    <citation type="submission" date="2018-11" db="EMBL/GenBank/DDBJ databases">
        <authorList>
            <consortium name="Pathogen Informatics"/>
        </authorList>
    </citation>
    <scope>NUCLEOTIDE SEQUENCE [LARGE SCALE GENOMIC DNA]</scope>
    <source>
        <strain evidence="1 2">Zambia</strain>
    </source>
</reference>
<dbReference type="EMBL" id="UZAI01007013">
    <property type="protein sequence ID" value="VDO97670.1"/>
    <property type="molecule type" value="Genomic_DNA"/>
</dbReference>
<gene>
    <name evidence="1" type="ORF">SMRZ_LOCUS11894</name>
</gene>
<sequence length="276" mass="32089">MPNSQLHPAFYASRRQLWATLTTGKVSCFWKCIQNYGIGSNCTSLSNIWYVIFTTSSITWLLVRAIWRYKDFKTQAYDPRFGNKWDEINTLHFQLASIILSLCLFPIMIYSALCRVGHSANDSVILGKDMLHLQNLLLSFPNLQKIISLYTENIYGNNGSRYSSTALPNGNGISRSREQSSIEEEVLDSFIIKKRGEDFYEQVSNHFRPFSSILYVLITYLFLLPICIMEAEQIKNEAIDPRKLYQKCITRFIKEVKLANRLFRLLVQNNKFLSFR</sequence>
<protein>
    <submittedName>
        <fullName evidence="1">Uncharacterized protein</fullName>
    </submittedName>
</protein>
<proteinExistence type="predicted"/>
<keyword evidence="2" id="KW-1185">Reference proteome</keyword>
<name>A0A183M769_9TREM</name>
<dbReference type="AlphaFoldDB" id="A0A183M769"/>
<evidence type="ECO:0000313" key="2">
    <source>
        <dbReference type="Proteomes" id="UP000277204"/>
    </source>
</evidence>
<evidence type="ECO:0000313" key="1">
    <source>
        <dbReference type="EMBL" id="VDO97670.1"/>
    </source>
</evidence>
<dbReference type="Proteomes" id="UP000277204">
    <property type="component" value="Unassembled WGS sequence"/>
</dbReference>